<dbReference type="Pfam" id="PF01546">
    <property type="entry name" value="Peptidase_M20"/>
    <property type="match status" value="1"/>
</dbReference>
<keyword evidence="7 10" id="KW-0224">Dipeptidase</keyword>
<dbReference type="InterPro" id="IPR011650">
    <property type="entry name" value="Peptidase_M20_dimer"/>
</dbReference>
<dbReference type="InterPro" id="IPR001261">
    <property type="entry name" value="ArgE/DapE_CS"/>
</dbReference>
<comment type="caution">
    <text evidence="10">The sequence shown here is derived from an EMBL/GenBank/DDBJ whole genome shotgun (WGS) entry which is preliminary data.</text>
</comment>
<evidence type="ECO:0000256" key="2">
    <source>
        <dbReference type="ARBA" id="ARBA00006247"/>
    </source>
</evidence>
<dbReference type="InterPro" id="IPR010964">
    <property type="entry name" value="M20A_pepV-rel"/>
</dbReference>
<dbReference type="NCBIfam" id="NF005542">
    <property type="entry name" value="PRK07205.1"/>
    <property type="match status" value="1"/>
</dbReference>
<keyword evidence="8" id="KW-0482">Metalloprotease</keyword>
<evidence type="ECO:0000256" key="6">
    <source>
        <dbReference type="ARBA" id="ARBA00022833"/>
    </source>
</evidence>
<dbReference type="PANTHER" id="PTHR43808">
    <property type="entry name" value="ACETYLORNITHINE DEACETYLASE"/>
    <property type="match status" value="1"/>
</dbReference>
<dbReference type="InterPro" id="IPR036264">
    <property type="entry name" value="Bact_exopeptidase_dim_dom"/>
</dbReference>
<dbReference type="OrthoDB" id="9761532at2"/>
<evidence type="ECO:0000256" key="5">
    <source>
        <dbReference type="ARBA" id="ARBA00022801"/>
    </source>
</evidence>
<proteinExistence type="inferred from homology"/>
<comment type="cofactor">
    <cofactor evidence="1">
        <name>Zn(2+)</name>
        <dbReference type="ChEBI" id="CHEBI:29105"/>
    </cofactor>
</comment>
<dbReference type="NCBIfam" id="TIGR01887">
    <property type="entry name" value="dipeptidaselike"/>
    <property type="match status" value="1"/>
</dbReference>
<dbReference type="EMBL" id="VBTE01000023">
    <property type="protein sequence ID" value="TLQ06903.1"/>
    <property type="molecule type" value="Genomic_DNA"/>
</dbReference>
<evidence type="ECO:0000313" key="10">
    <source>
        <dbReference type="EMBL" id="TLQ06903.1"/>
    </source>
</evidence>
<evidence type="ECO:0000256" key="4">
    <source>
        <dbReference type="ARBA" id="ARBA00022723"/>
    </source>
</evidence>
<protein>
    <submittedName>
        <fullName evidence="10">Sapep family Mn(2+)-dependent dipeptidase</fullName>
        <ecNumber evidence="10">3.4.13.-</ecNumber>
    </submittedName>
</protein>
<evidence type="ECO:0000256" key="3">
    <source>
        <dbReference type="ARBA" id="ARBA00022670"/>
    </source>
</evidence>
<comment type="similarity">
    <text evidence="2">Belongs to the peptidase M20A family.</text>
</comment>
<evidence type="ECO:0000256" key="1">
    <source>
        <dbReference type="ARBA" id="ARBA00001947"/>
    </source>
</evidence>
<dbReference type="Gene3D" id="3.30.70.360">
    <property type="match status" value="2"/>
</dbReference>
<dbReference type="GO" id="GO:0008237">
    <property type="term" value="F:metallopeptidase activity"/>
    <property type="evidence" value="ECO:0007669"/>
    <property type="project" value="UniProtKB-KW"/>
</dbReference>
<gene>
    <name evidence="10" type="ORF">FEZ48_08295</name>
</gene>
<dbReference type="GO" id="GO:0016805">
    <property type="term" value="F:dipeptidase activity"/>
    <property type="evidence" value="ECO:0007669"/>
    <property type="project" value="UniProtKB-KW"/>
</dbReference>
<keyword evidence="4" id="KW-0479">Metal-binding</keyword>
<keyword evidence="3" id="KW-0645">Protease</keyword>
<dbReference type="GO" id="GO:0008270">
    <property type="term" value="F:zinc ion binding"/>
    <property type="evidence" value="ECO:0007669"/>
    <property type="project" value="InterPro"/>
</dbReference>
<dbReference type="GO" id="GO:0008777">
    <property type="term" value="F:acetylornithine deacetylase activity"/>
    <property type="evidence" value="ECO:0007669"/>
    <property type="project" value="TreeGrafter"/>
</dbReference>
<dbReference type="PANTHER" id="PTHR43808:SF31">
    <property type="entry name" value="N-ACETYL-L-CITRULLINE DEACETYLASE"/>
    <property type="match status" value="1"/>
</dbReference>
<dbReference type="Pfam" id="PF07687">
    <property type="entry name" value="M20_dimer"/>
    <property type="match status" value="1"/>
</dbReference>
<dbReference type="SUPFAM" id="SSF53187">
    <property type="entry name" value="Zn-dependent exopeptidases"/>
    <property type="match status" value="1"/>
</dbReference>
<dbReference type="EC" id="3.4.13.-" evidence="10"/>
<dbReference type="InterPro" id="IPR002933">
    <property type="entry name" value="Peptidase_M20"/>
</dbReference>
<keyword evidence="6" id="KW-0862">Zinc</keyword>
<dbReference type="GO" id="GO:0006526">
    <property type="term" value="P:L-arginine biosynthetic process"/>
    <property type="evidence" value="ECO:0007669"/>
    <property type="project" value="TreeGrafter"/>
</dbReference>
<dbReference type="SUPFAM" id="SSF55031">
    <property type="entry name" value="Bacterial exopeptidase dimerisation domain"/>
    <property type="match status" value="1"/>
</dbReference>
<evidence type="ECO:0000256" key="8">
    <source>
        <dbReference type="ARBA" id="ARBA00023049"/>
    </source>
</evidence>
<keyword evidence="5 10" id="KW-0378">Hydrolase</keyword>
<name>A0A5R9C2J1_9LACT</name>
<evidence type="ECO:0000256" key="7">
    <source>
        <dbReference type="ARBA" id="ARBA00022997"/>
    </source>
</evidence>
<evidence type="ECO:0000259" key="9">
    <source>
        <dbReference type="Pfam" id="PF07687"/>
    </source>
</evidence>
<dbReference type="PROSITE" id="PS00759">
    <property type="entry name" value="ARGE_DAPE_CPG2_2"/>
    <property type="match status" value="1"/>
</dbReference>
<dbReference type="InterPro" id="IPR050072">
    <property type="entry name" value="Peptidase_M20A"/>
</dbReference>
<sequence length="451" mass="49472">MKKYVTEAIKKDSLVALERLVNISSYNTPVESKEGGLPFGKGIDLVLKEALQLCEELGMQTYYDPEGYYGYADYGEGKETVGILCHLDVVPEGDAAKWNTAPFEATELDGVIYGRGTQDDKGPTIATLYAFKALVDAGETFSRKLRFVFGTDEESLWRGMDKYKKFEDIPDVGFVPDSAFPLTYAEKGLLQFKLIGRGSDKVKLDCPGAPNVVPAAATYKGDEKELLAKAFSKAGNQYELTDEQITVHGKAVHASTAFEGVNAINLLAAQLVSFQSHPTISFLAEKVGTETNGFSIFGKISDEISGELTFNVASLSIDENQSEIMIDMRIPVSFTSMELVKQLKEVAGNYGLKFQKFDELPSLYVPKESSLVKTLMDIYKEKTGDLKEPMTSGGATYARSMPNMVAFGAHFPGSPSLAHQENEGIIVEELYKAMAIYAEAIYQLCCKTSLE</sequence>
<dbReference type="STRING" id="191770.SAMN04488013_11919"/>
<dbReference type="GO" id="GO:0006508">
    <property type="term" value="P:proteolysis"/>
    <property type="evidence" value="ECO:0007669"/>
    <property type="project" value="UniProtKB-KW"/>
</dbReference>
<feature type="domain" description="Peptidase M20 dimerisation" evidence="9">
    <location>
        <begin position="244"/>
        <end position="292"/>
    </location>
</feature>
<organism evidence="10 11">
    <name type="scientific">Marinilactibacillus psychrotolerans</name>
    <dbReference type="NCBI Taxonomy" id="191770"/>
    <lineage>
        <taxon>Bacteria</taxon>
        <taxon>Bacillati</taxon>
        <taxon>Bacillota</taxon>
        <taxon>Bacilli</taxon>
        <taxon>Lactobacillales</taxon>
        <taxon>Carnobacteriaceae</taxon>
        <taxon>Marinilactibacillus</taxon>
    </lineage>
</organism>
<dbReference type="RefSeq" id="WP_138472186.1">
    <property type="nucleotide sequence ID" value="NZ_JABUYJ010000007.1"/>
</dbReference>
<accession>A0A5R9C2J1</accession>
<dbReference type="Proteomes" id="UP000307201">
    <property type="component" value="Unassembled WGS sequence"/>
</dbReference>
<evidence type="ECO:0000313" key="11">
    <source>
        <dbReference type="Proteomes" id="UP000307201"/>
    </source>
</evidence>
<dbReference type="AlphaFoldDB" id="A0A5R9C2J1"/>
<reference evidence="10 11" key="1">
    <citation type="submission" date="2019-05" db="EMBL/GenBank/DDBJ databases">
        <title>The metagenome of a microbial culture collection derived from dairy environment covers the genomic content of the human microbiome.</title>
        <authorList>
            <person name="Roder T."/>
            <person name="Wuthrich D."/>
            <person name="Sattari Z."/>
            <person name="Von Ah U."/>
            <person name="Bar C."/>
            <person name="Ronchi F."/>
            <person name="Macpherson A.J."/>
            <person name="Ganal-Vonarburg S.C."/>
            <person name="Bruggmann R."/>
            <person name="Vergeres G."/>
        </authorList>
    </citation>
    <scope>NUCLEOTIDE SEQUENCE [LARGE SCALE GENOMIC DNA]</scope>
    <source>
        <strain evidence="10 11">FAM 24235</strain>
    </source>
</reference>
<dbReference type="Gene3D" id="3.40.630.10">
    <property type="entry name" value="Zn peptidases"/>
    <property type="match status" value="1"/>
</dbReference>